<dbReference type="AlphaFoldDB" id="A0A0E9R899"/>
<protein>
    <submittedName>
        <fullName evidence="1">Uncharacterized protein</fullName>
    </submittedName>
</protein>
<sequence>MTRLTYVFTMELVFVLSQIRPLATMLRCFSHISFQ</sequence>
<accession>A0A0E9R899</accession>
<dbReference type="EMBL" id="GBXM01083216">
    <property type="protein sequence ID" value="JAH25361.1"/>
    <property type="molecule type" value="Transcribed_RNA"/>
</dbReference>
<organism evidence="1">
    <name type="scientific">Anguilla anguilla</name>
    <name type="common">European freshwater eel</name>
    <name type="synonym">Muraena anguilla</name>
    <dbReference type="NCBI Taxonomy" id="7936"/>
    <lineage>
        <taxon>Eukaryota</taxon>
        <taxon>Metazoa</taxon>
        <taxon>Chordata</taxon>
        <taxon>Craniata</taxon>
        <taxon>Vertebrata</taxon>
        <taxon>Euteleostomi</taxon>
        <taxon>Actinopterygii</taxon>
        <taxon>Neopterygii</taxon>
        <taxon>Teleostei</taxon>
        <taxon>Anguilliformes</taxon>
        <taxon>Anguillidae</taxon>
        <taxon>Anguilla</taxon>
    </lineage>
</organism>
<evidence type="ECO:0000313" key="1">
    <source>
        <dbReference type="EMBL" id="JAH25361.1"/>
    </source>
</evidence>
<reference evidence="1" key="1">
    <citation type="submission" date="2014-11" db="EMBL/GenBank/DDBJ databases">
        <authorList>
            <person name="Amaro Gonzalez C."/>
        </authorList>
    </citation>
    <scope>NUCLEOTIDE SEQUENCE</scope>
</reference>
<proteinExistence type="predicted"/>
<name>A0A0E9R899_ANGAN</name>
<reference evidence="1" key="2">
    <citation type="journal article" date="2015" name="Fish Shellfish Immunol.">
        <title>Early steps in the European eel (Anguilla anguilla)-Vibrio vulnificus interaction in the gills: Role of the RtxA13 toxin.</title>
        <authorList>
            <person name="Callol A."/>
            <person name="Pajuelo D."/>
            <person name="Ebbesson L."/>
            <person name="Teles M."/>
            <person name="MacKenzie S."/>
            <person name="Amaro C."/>
        </authorList>
    </citation>
    <scope>NUCLEOTIDE SEQUENCE</scope>
</reference>